<evidence type="ECO:0000256" key="2">
    <source>
        <dbReference type="ARBA" id="ARBA00022723"/>
    </source>
</evidence>
<dbReference type="AlphaFoldDB" id="A0A833NY18"/>
<protein>
    <submittedName>
        <fullName evidence="6">Ribonucleoside-triphosphate reductase-like protein</fullName>
    </submittedName>
</protein>
<feature type="domain" description="Radical SAM core" evidence="5">
    <location>
        <begin position="13"/>
        <end position="229"/>
    </location>
</feature>
<dbReference type="GO" id="GO:0003824">
    <property type="term" value="F:catalytic activity"/>
    <property type="evidence" value="ECO:0007669"/>
    <property type="project" value="InterPro"/>
</dbReference>
<dbReference type="EMBL" id="WPAF01000032">
    <property type="protein sequence ID" value="KAF0133198.1"/>
    <property type="molecule type" value="Genomic_DNA"/>
</dbReference>
<dbReference type="SFLD" id="SFLDG01094">
    <property type="entry name" value="Uncharacterised_Radical_SAM_Su"/>
    <property type="match status" value="1"/>
</dbReference>
<evidence type="ECO:0000256" key="1">
    <source>
        <dbReference type="ARBA" id="ARBA00022691"/>
    </source>
</evidence>
<keyword evidence="1" id="KW-0949">S-adenosyl-L-methionine</keyword>
<dbReference type="InterPro" id="IPR013785">
    <property type="entry name" value="Aldolase_TIM"/>
</dbReference>
<reference evidence="6 7" key="1">
    <citation type="submission" date="2019-12" db="EMBL/GenBank/DDBJ databases">
        <authorList>
            <person name="Wolfe R."/>
            <person name="Danczak R."/>
            <person name="Wilkins M."/>
        </authorList>
    </citation>
    <scope>NUCLEOTIDE SEQUENCE [LARGE SCALE GENOMIC DNA]</scope>
    <source>
        <strain evidence="6">X2_MaxBin.013</strain>
    </source>
</reference>
<proteinExistence type="predicted"/>
<dbReference type="Gene3D" id="3.20.20.70">
    <property type="entry name" value="Aldolase class I"/>
    <property type="match status" value="1"/>
</dbReference>
<dbReference type="InterPro" id="IPR058240">
    <property type="entry name" value="rSAM_sf"/>
</dbReference>
<evidence type="ECO:0000259" key="5">
    <source>
        <dbReference type="PROSITE" id="PS51918"/>
    </source>
</evidence>
<evidence type="ECO:0000313" key="7">
    <source>
        <dbReference type="Proteomes" id="UP000488506"/>
    </source>
</evidence>
<name>A0A833NY18_UNCSA</name>
<dbReference type="SFLD" id="SFLDS00029">
    <property type="entry name" value="Radical_SAM"/>
    <property type="match status" value="1"/>
</dbReference>
<dbReference type="PANTHER" id="PTHR11228">
    <property type="entry name" value="RADICAL SAM DOMAIN PROTEIN"/>
    <property type="match status" value="1"/>
</dbReference>
<evidence type="ECO:0000313" key="6">
    <source>
        <dbReference type="EMBL" id="KAF0133198.1"/>
    </source>
</evidence>
<keyword evidence="2" id="KW-0479">Metal-binding</keyword>
<sequence length="237" mass="26975">MDIRGFIETSLIDWDGKISSVIFVPNCNFRCPFCSNAPLLNNIESLPQIMPAKIDEFLKQRDKFIDGVVITGGEPTLQNDLPEYIKHLKSLGFLIKLDTNGSNPQMLKSLIENKLIDYAAMDIKAPLDERYLKSVGIPQTLVWGALHNSLLESLRFLIDSSFDYEFRTTVVPTFHDTADIEEIAKTINGAKRYMLQQFNPKDTLDPSLVLIKPYLKEKMIEIKNSCQKYVKTSLRGI</sequence>
<keyword evidence="3" id="KW-0408">Iron</keyword>
<dbReference type="InterPro" id="IPR012840">
    <property type="entry name" value="NrdG2"/>
</dbReference>
<keyword evidence="4" id="KW-0411">Iron-sulfur</keyword>
<evidence type="ECO:0000256" key="4">
    <source>
        <dbReference type="ARBA" id="ARBA00023014"/>
    </source>
</evidence>
<dbReference type="Proteomes" id="UP000488506">
    <property type="component" value="Unassembled WGS sequence"/>
</dbReference>
<organism evidence="6 7">
    <name type="scientific">Candidatus Saganbacteria bacterium</name>
    <dbReference type="NCBI Taxonomy" id="2575572"/>
    <lineage>
        <taxon>Bacteria</taxon>
        <taxon>Bacillati</taxon>
        <taxon>Saganbacteria</taxon>
    </lineage>
</organism>
<accession>A0A833NY18</accession>
<evidence type="ECO:0000256" key="3">
    <source>
        <dbReference type="ARBA" id="ARBA00023004"/>
    </source>
</evidence>
<dbReference type="GO" id="GO:0051536">
    <property type="term" value="F:iron-sulfur cluster binding"/>
    <property type="evidence" value="ECO:0007669"/>
    <property type="project" value="UniProtKB-KW"/>
</dbReference>
<gene>
    <name evidence="6" type="ORF">FD145_1399</name>
</gene>
<dbReference type="InterPro" id="IPR007197">
    <property type="entry name" value="rSAM"/>
</dbReference>
<dbReference type="PROSITE" id="PS51918">
    <property type="entry name" value="RADICAL_SAM"/>
    <property type="match status" value="1"/>
</dbReference>
<dbReference type="NCBIfam" id="TIGR02495">
    <property type="entry name" value="NrdG2"/>
    <property type="match status" value="1"/>
</dbReference>
<dbReference type="SUPFAM" id="SSF102114">
    <property type="entry name" value="Radical SAM enzymes"/>
    <property type="match status" value="1"/>
</dbReference>
<comment type="caution">
    <text evidence="6">The sequence shown here is derived from an EMBL/GenBank/DDBJ whole genome shotgun (WGS) entry which is preliminary data.</text>
</comment>
<dbReference type="Pfam" id="PF04055">
    <property type="entry name" value="Radical_SAM"/>
    <property type="match status" value="1"/>
</dbReference>
<dbReference type="InterPro" id="IPR050377">
    <property type="entry name" value="Radical_SAM_PqqE_MftC-like"/>
</dbReference>
<dbReference type="PANTHER" id="PTHR11228:SF27">
    <property type="entry name" value="GLYCYL-RADICAL ENZYME ACTIVATING ENZYME MJ1227-RELATED"/>
    <property type="match status" value="1"/>
</dbReference>
<dbReference type="CDD" id="cd01335">
    <property type="entry name" value="Radical_SAM"/>
    <property type="match status" value="1"/>
</dbReference>
<dbReference type="GO" id="GO:0046872">
    <property type="term" value="F:metal ion binding"/>
    <property type="evidence" value="ECO:0007669"/>
    <property type="project" value="UniProtKB-KW"/>
</dbReference>